<evidence type="ECO:0000259" key="1">
    <source>
        <dbReference type="PROSITE" id="PS50097"/>
    </source>
</evidence>
<dbReference type="PROSITE" id="PS50097">
    <property type="entry name" value="BTB"/>
    <property type="match status" value="1"/>
</dbReference>
<evidence type="ECO:0000313" key="2">
    <source>
        <dbReference type="Proteomes" id="UP000887578"/>
    </source>
</evidence>
<dbReference type="CDD" id="cd14733">
    <property type="entry name" value="BACK"/>
    <property type="match status" value="1"/>
</dbReference>
<dbReference type="SUPFAM" id="SSF54695">
    <property type="entry name" value="POZ domain"/>
    <property type="match status" value="1"/>
</dbReference>
<dbReference type="InterPro" id="IPR000210">
    <property type="entry name" value="BTB/POZ_dom"/>
</dbReference>
<evidence type="ECO:0000313" key="3">
    <source>
        <dbReference type="WBParaSite" id="PDA_v2.g5036.t1"/>
    </source>
</evidence>
<dbReference type="Gene3D" id="1.25.40.420">
    <property type="match status" value="1"/>
</dbReference>
<name>A0A914QN17_9BILA</name>
<dbReference type="WBParaSite" id="PDA_v2.g5036.t1">
    <property type="protein sequence ID" value="PDA_v2.g5036.t1"/>
    <property type="gene ID" value="PDA_v2.g5036"/>
</dbReference>
<keyword evidence="2" id="KW-1185">Reference proteome</keyword>
<dbReference type="Pfam" id="PF07707">
    <property type="entry name" value="BACK"/>
    <property type="match status" value="1"/>
</dbReference>
<accession>A0A914QN17</accession>
<proteinExistence type="predicted"/>
<feature type="domain" description="BTB" evidence="1">
    <location>
        <begin position="26"/>
        <end position="92"/>
    </location>
</feature>
<dbReference type="Proteomes" id="UP000887578">
    <property type="component" value="Unplaced"/>
</dbReference>
<protein>
    <submittedName>
        <fullName evidence="3">BTB domain-containing protein</fullName>
    </submittedName>
</protein>
<sequence length="372" mass="43873">MDAKQNLYEIQIECFEIFKAQNPEDFDVAFEIDGKKLYADKSILTKISPTFKSMLSDRWMSKDETIKIETYKFEDFKEFITFIYSGECSLNDKNIFDMIDIAEFFGVKVFKKACDKYLSNIQYNSENVFKFLELSDKYSLTEMEKSINDYISTNFGKILKSRSFQELSKSVMKNIVASNQNTLRLENFFRAVYQWAEFRAFRKQILDDNLNGLEIIKEDLAEMLQFFKFDEMNSEFIIRFVVKKSFLFSGDELSDILWSARDKVYVKIFDQKGKMLKGVLNCVEKDKIGDTIASQKNKNCLDGVWPTKQRIPTVPSKLIKRHGIEWYLLYDSCGDLAVKRQSEVRYSDYLLAELIEEKGFVRDNFSKIYIYR</sequence>
<reference evidence="3" key="1">
    <citation type="submission" date="2022-11" db="UniProtKB">
        <authorList>
            <consortium name="WormBaseParasite"/>
        </authorList>
    </citation>
    <scope>IDENTIFICATION</scope>
</reference>
<organism evidence="2 3">
    <name type="scientific">Panagrolaimus davidi</name>
    <dbReference type="NCBI Taxonomy" id="227884"/>
    <lineage>
        <taxon>Eukaryota</taxon>
        <taxon>Metazoa</taxon>
        <taxon>Ecdysozoa</taxon>
        <taxon>Nematoda</taxon>
        <taxon>Chromadorea</taxon>
        <taxon>Rhabditida</taxon>
        <taxon>Tylenchina</taxon>
        <taxon>Panagrolaimomorpha</taxon>
        <taxon>Panagrolaimoidea</taxon>
        <taxon>Panagrolaimidae</taxon>
        <taxon>Panagrolaimus</taxon>
    </lineage>
</organism>
<dbReference type="SMART" id="SM00225">
    <property type="entry name" value="BTB"/>
    <property type="match status" value="1"/>
</dbReference>
<dbReference type="PANTHER" id="PTHR45632">
    <property type="entry name" value="LD33804P"/>
    <property type="match status" value="1"/>
</dbReference>
<dbReference type="Pfam" id="PF00651">
    <property type="entry name" value="BTB"/>
    <property type="match status" value="1"/>
</dbReference>
<dbReference type="InterPro" id="IPR011705">
    <property type="entry name" value="BACK"/>
</dbReference>
<dbReference type="InterPro" id="IPR011333">
    <property type="entry name" value="SKP1/BTB/POZ_sf"/>
</dbReference>
<dbReference type="AlphaFoldDB" id="A0A914QN17"/>
<dbReference type="Gene3D" id="3.30.710.10">
    <property type="entry name" value="Potassium Channel Kv1.1, Chain A"/>
    <property type="match status" value="1"/>
</dbReference>